<protein>
    <recommendedName>
        <fullName evidence="5">C-type lectin domain-containing protein</fullName>
    </recommendedName>
</protein>
<keyword evidence="1" id="KW-1015">Disulfide bond</keyword>
<evidence type="ECO:0000313" key="6">
    <source>
        <dbReference type="EMBL" id="ELU11107.1"/>
    </source>
</evidence>
<evidence type="ECO:0000256" key="4">
    <source>
        <dbReference type="SAM" id="SignalP"/>
    </source>
</evidence>
<feature type="signal peptide" evidence="4">
    <location>
        <begin position="1"/>
        <end position="20"/>
    </location>
</feature>
<dbReference type="HOGENOM" id="CLU_485058_0_0_1"/>
<evidence type="ECO:0000313" key="8">
    <source>
        <dbReference type="Proteomes" id="UP000014760"/>
    </source>
</evidence>
<feature type="chain" id="PRO_5008788483" description="C-type lectin domain-containing protein" evidence="4">
    <location>
        <begin position="21"/>
        <end position="562"/>
    </location>
</feature>
<reference evidence="7" key="3">
    <citation type="submission" date="2015-06" db="UniProtKB">
        <authorList>
            <consortium name="EnsemblMetazoa"/>
        </authorList>
    </citation>
    <scope>IDENTIFICATION</scope>
</reference>
<proteinExistence type="predicted"/>
<dbReference type="CDD" id="cd00037">
    <property type="entry name" value="CLECT"/>
    <property type="match status" value="2"/>
</dbReference>
<dbReference type="InterPro" id="IPR001304">
    <property type="entry name" value="C-type_lectin-like"/>
</dbReference>
<evidence type="ECO:0000313" key="7">
    <source>
        <dbReference type="EnsemblMetazoa" id="CapteP209394"/>
    </source>
</evidence>
<dbReference type="EMBL" id="KB296957">
    <property type="protein sequence ID" value="ELU11107.1"/>
    <property type="molecule type" value="Genomic_DNA"/>
</dbReference>
<evidence type="ECO:0000256" key="3">
    <source>
        <dbReference type="SAM" id="Phobius"/>
    </source>
</evidence>
<feature type="transmembrane region" description="Helical" evidence="3">
    <location>
        <begin position="336"/>
        <end position="359"/>
    </location>
</feature>
<dbReference type="Gene3D" id="3.10.100.10">
    <property type="entry name" value="Mannose-Binding Protein A, subunit A"/>
    <property type="match status" value="2"/>
</dbReference>
<evidence type="ECO:0000256" key="2">
    <source>
        <dbReference type="SAM" id="MobiDB-lite"/>
    </source>
</evidence>
<dbReference type="STRING" id="283909.R7UXV5"/>
<dbReference type="Proteomes" id="UP000014760">
    <property type="component" value="Unassembled WGS sequence"/>
</dbReference>
<dbReference type="AlphaFoldDB" id="R7UXV5"/>
<dbReference type="SMART" id="SM00034">
    <property type="entry name" value="CLECT"/>
    <property type="match status" value="2"/>
</dbReference>
<feature type="domain" description="C-type lectin" evidence="5">
    <location>
        <begin position="163"/>
        <end position="280"/>
    </location>
</feature>
<feature type="domain" description="C-type lectin" evidence="5">
    <location>
        <begin position="29"/>
        <end position="144"/>
    </location>
</feature>
<evidence type="ECO:0000259" key="5">
    <source>
        <dbReference type="PROSITE" id="PS50041"/>
    </source>
</evidence>
<dbReference type="InterPro" id="IPR016186">
    <property type="entry name" value="C-type_lectin-like/link_sf"/>
</dbReference>
<feature type="region of interest" description="Disordered" evidence="2">
    <location>
        <begin position="389"/>
        <end position="410"/>
    </location>
</feature>
<feature type="compositionally biased region" description="Polar residues" evidence="2">
    <location>
        <begin position="390"/>
        <end position="399"/>
    </location>
</feature>
<dbReference type="InterPro" id="IPR016187">
    <property type="entry name" value="CTDL_fold"/>
</dbReference>
<dbReference type="InterPro" id="IPR050111">
    <property type="entry name" value="C-type_lectin/snaclec_domain"/>
</dbReference>
<evidence type="ECO:0000256" key="1">
    <source>
        <dbReference type="ARBA" id="ARBA00023157"/>
    </source>
</evidence>
<keyword evidence="3" id="KW-0812">Transmembrane</keyword>
<sequence length="562" mass="62623">MEGCFFLVLGFIHLAVLCNADEGCAGTRHNGECWVMVKENMTWDDAKSNCSGEPKGRLVETFSTADDAVVEALMVAHSVNVTWMAAYETRYSDWIWLITGAPATWAYPWNTAATSSGSCVLIHSDEDYKFEEESCGTEKRYICQKIVSKASECNTSATGYVYSARICMFVSQNLDRKSWFDAERFCNSINGSLISLESQDMYDFVKYTLQQSGLAYLERYWVGLTEAAWSWASGAAMTYTNWKSYSQPDNPDDHCMALRSDLGYFWADENCNSTYNFVCIMEIYDPNITETTTGEWTTEYASTATPSTAVIESTVEETTATTTQTPTTEAPALSTLSIVFIVLFIICLACLIGVTVLYFKLKNNKSVSSDVKIDKQLIKVEPHKEEIYRVQSTSSASSMTDDKKAPMYHSPRPITAARKAERIKTAAFNSPRAQMQRGPPNIDTPKVITAAFNAPRPKIGEQSVTFNSSKVKLVSLEERVKTATMHSTQQDSTLWDDRENTVVLNSSRPSTTSWSDAVKTATLHSTRSETQTWEERVKAAGITLPRLTGNAWDKAGNLPPLK</sequence>
<dbReference type="PROSITE" id="PS50041">
    <property type="entry name" value="C_TYPE_LECTIN_2"/>
    <property type="match status" value="2"/>
</dbReference>
<keyword evidence="8" id="KW-1185">Reference proteome</keyword>
<accession>R7UXV5</accession>
<dbReference type="OrthoDB" id="6039680at2759"/>
<dbReference type="OMA" id="KTHISNT"/>
<reference evidence="8" key="1">
    <citation type="submission" date="2012-12" db="EMBL/GenBank/DDBJ databases">
        <authorList>
            <person name="Hellsten U."/>
            <person name="Grimwood J."/>
            <person name="Chapman J.A."/>
            <person name="Shapiro H."/>
            <person name="Aerts A."/>
            <person name="Otillar R.P."/>
            <person name="Terry A.Y."/>
            <person name="Boore J.L."/>
            <person name="Simakov O."/>
            <person name="Marletaz F."/>
            <person name="Cho S.-J."/>
            <person name="Edsinger-Gonzales E."/>
            <person name="Havlak P."/>
            <person name="Kuo D.-H."/>
            <person name="Larsson T."/>
            <person name="Lv J."/>
            <person name="Arendt D."/>
            <person name="Savage R."/>
            <person name="Osoegawa K."/>
            <person name="de Jong P."/>
            <person name="Lindberg D.R."/>
            <person name="Seaver E.C."/>
            <person name="Weisblat D.A."/>
            <person name="Putnam N.H."/>
            <person name="Grigoriev I.V."/>
            <person name="Rokhsar D.S."/>
        </authorList>
    </citation>
    <scope>NUCLEOTIDE SEQUENCE</scope>
    <source>
        <strain evidence="8">I ESC-2004</strain>
    </source>
</reference>
<dbReference type="InterPro" id="IPR018378">
    <property type="entry name" value="C-type_lectin_CS"/>
</dbReference>
<dbReference type="EnsemblMetazoa" id="CapteT209394">
    <property type="protein sequence ID" value="CapteP209394"/>
    <property type="gene ID" value="CapteG209394"/>
</dbReference>
<name>R7UXV5_CAPTE</name>
<dbReference type="EMBL" id="AMQN01005847">
    <property type="status" value="NOT_ANNOTATED_CDS"/>
    <property type="molecule type" value="Genomic_DNA"/>
</dbReference>
<dbReference type="Pfam" id="PF00059">
    <property type="entry name" value="Lectin_C"/>
    <property type="match status" value="2"/>
</dbReference>
<organism evidence="6">
    <name type="scientific">Capitella teleta</name>
    <name type="common">Polychaete worm</name>
    <dbReference type="NCBI Taxonomy" id="283909"/>
    <lineage>
        <taxon>Eukaryota</taxon>
        <taxon>Metazoa</taxon>
        <taxon>Spiralia</taxon>
        <taxon>Lophotrochozoa</taxon>
        <taxon>Annelida</taxon>
        <taxon>Polychaeta</taxon>
        <taxon>Sedentaria</taxon>
        <taxon>Scolecida</taxon>
        <taxon>Capitellidae</taxon>
        <taxon>Capitella</taxon>
    </lineage>
</organism>
<keyword evidence="3" id="KW-1133">Transmembrane helix</keyword>
<dbReference type="PROSITE" id="PS00615">
    <property type="entry name" value="C_TYPE_LECTIN_1"/>
    <property type="match status" value="1"/>
</dbReference>
<keyword evidence="4" id="KW-0732">Signal</keyword>
<dbReference type="SUPFAM" id="SSF56436">
    <property type="entry name" value="C-type lectin-like"/>
    <property type="match status" value="2"/>
</dbReference>
<gene>
    <name evidence="6" type="ORF">CAPTEDRAFT_209394</name>
</gene>
<keyword evidence="3" id="KW-0472">Membrane</keyword>
<dbReference type="PANTHER" id="PTHR22803">
    <property type="entry name" value="MANNOSE, PHOSPHOLIPASE, LECTIN RECEPTOR RELATED"/>
    <property type="match status" value="1"/>
</dbReference>
<reference evidence="6 8" key="2">
    <citation type="journal article" date="2013" name="Nature">
        <title>Insights into bilaterian evolution from three spiralian genomes.</title>
        <authorList>
            <person name="Simakov O."/>
            <person name="Marletaz F."/>
            <person name="Cho S.J."/>
            <person name="Edsinger-Gonzales E."/>
            <person name="Havlak P."/>
            <person name="Hellsten U."/>
            <person name="Kuo D.H."/>
            <person name="Larsson T."/>
            <person name="Lv J."/>
            <person name="Arendt D."/>
            <person name="Savage R."/>
            <person name="Osoegawa K."/>
            <person name="de Jong P."/>
            <person name="Grimwood J."/>
            <person name="Chapman J.A."/>
            <person name="Shapiro H."/>
            <person name="Aerts A."/>
            <person name="Otillar R.P."/>
            <person name="Terry A.Y."/>
            <person name="Boore J.L."/>
            <person name="Grigoriev I.V."/>
            <person name="Lindberg D.R."/>
            <person name="Seaver E.C."/>
            <person name="Weisblat D.A."/>
            <person name="Putnam N.H."/>
            <person name="Rokhsar D.S."/>
        </authorList>
    </citation>
    <scope>NUCLEOTIDE SEQUENCE</scope>
    <source>
        <strain evidence="6 8">I ESC-2004</strain>
    </source>
</reference>